<gene>
    <name evidence="2" type="ORF">fsci_09870</name>
</gene>
<accession>A0ABQ6PG44</accession>
<evidence type="ECO:0000313" key="3">
    <source>
        <dbReference type="Proteomes" id="UP001628164"/>
    </source>
</evidence>
<feature type="domain" description="Peptidase C39-like" evidence="1">
    <location>
        <begin position="54"/>
        <end position="175"/>
    </location>
</feature>
<evidence type="ECO:0000259" key="1">
    <source>
        <dbReference type="Pfam" id="PF13529"/>
    </source>
</evidence>
<organism evidence="2 3">
    <name type="scientific">Francisella sciaenopsi</name>
    <dbReference type="NCBI Taxonomy" id="3055034"/>
    <lineage>
        <taxon>Bacteria</taxon>
        <taxon>Pseudomonadati</taxon>
        <taxon>Pseudomonadota</taxon>
        <taxon>Gammaproteobacteria</taxon>
        <taxon>Thiotrichales</taxon>
        <taxon>Francisellaceae</taxon>
        <taxon>Francisella</taxon>
    </lineage>
</organism>
<protein>
    <submittedName>
        <fullName evidence="2">Peptidase C39 family protein</fullName>
    </submittedName>
</protein>
<evidence type="ECO:0000313" key="2">
    <source>
        <dbReference type="EMBL" id="GMN89501.1"/>
    </source>
</evidence>
<name>A0ABQ6PG44_9GAMM</name>
<dbReference type="InterPro" id="IPR039564">
    <property type="entry name" value="Peptidase_C39-like"/>
</dbReference>
<comment type="caution">
    <text evidence="2">The sequence shown here is derived from an EMBL/GenBank/DDBJ whole genome shotgun (WGS) entry which is preliminary data.</text>
</comment>
<dbReference type="EMBL" id="BTHG01000003">
    <property type="protein sequence ID" value="GMN89501.1"/>
    <property type="molecule type" value="Genomic_DNA"/>
</dbReference>
<dbReference type="InterPro" id="IPR039563">
    <property type="entry name" value="Peptidase_C39_single_dom"/>
</dbReference>
<proteinExistence type="predicted"/>
<reference evidence="2 3" key="1">
    <citation type="journal article" date="2024" name="Dis. Aquat. Organ.">
        <title>Francisella sciaenopsi sp. nov. isolated from diseased red drum Sciaenops ocellatus in Florida, USA.</title>
        <authorList>
            <person name="Kawahara M."/>
            <person name="Cody T.T."/>
            <person name="Yanong R.P.E."/>
            <person name="Henderson E."/>
            <person name="Yazdi Z."/>
            <person name="Soto E."/>
        </authorList>
    </citation>
    <scope>NUCLEOTIDE SEQUENCE [LARGE SCALE GENOMIC DNA]</scope>
    <source>
        <strain evidence="2 3">R22-20-7</strain>
    </source>
</reference>
<sequence>MSKRVIFILLTLIFTMSLSYSSGEYANKTYIENVVKTFDLSTDKNIKILDIKDHQQTTDYTCGPSAVMSLLNYYGVLKDSQMNHQMELQIAKEMGTNDDYGTTAQQIANWLEKHGFEVKYATDGDIKLIYQSIDKGVPVLVDWIDWGGHWTLVSGYQKLGKTIDDDKDTLFMIDPAAHFNNVKTIYGLSAINPDRFQYMWQDSKGIKGIYVIAQPKK</sequence>
<dbReference type="Proteomes" id="UP001628164">
    <property type="component" value="Unassembled WGS sequence"/>
</dbReference>
<dbReference type="CDD" id="cd02549">
    <property type="entry name" value="Peptidase_C39A"/>
    <property type="match status" value="1"/>
</dbReference>
<keyword evidence="3" id="KW-1185">Reference proteome</keyword>
<dbReference type="Pfam" id="PF13529">
    <property type="entry name" value="Peptidase_C39_2"/>
    <property type="match status" value="1"/>
</dbReference>
<dbReference type="Gene3D" id="3.90.70.10">
    <property type="entry name" value="Cysteine proteinases"/>
    <property type="match status" value="1"/>
</dbReference>
<dbReference type="RefSeq" id="WP_407877287.1">
    <property type="nucleotide sequence ID" value="NZ_BTHG01000003.1"/>
</dbReference>